<dbReference type="InterPro" id="IPR045385">
    <property type="entry name" value="DUF6526"/>
</dbReference>
<name>A0A3R8R2H2_9FLAO</name>
<feature type="transmembrane region" description="Helical" evidence="1">
    <location>
        <begin position="12"/>
        <end position="37"/>
    </location>
</feature>
<evidence type="ECO:0000313" key="2">
    <source>
        <dbReference type="EMBL" id="RRQ48706.1"/>
    </source>
</evidence>
<keyword evidence="1" id="KW-0812">Transmembrane</keyword>
<evidence type="ECO:0000313" key="3">
    <source>
        <dbReference type="Proteomes" id="UP000286990"/>
    </source>
</evidence>
<gene>
    <name evidence="2" type="ORF">DZC72_13585</name>
</gene>
<evidence type="ECO:0000256" key="1">
    <source>
        <dbReference type="SAM" id="Phobius"/>
    </source>
</evidence>
<reference evidence="3" key="2">
    <citation type="submission" date="2018-12" db="EMBL/GenBank/DDBJ databases">
        <title>Maribacter lutimaris sp. nov., isolated from marine sediment.</title>
        <authorList>
            <person name="Kim K.K."/>
        </authorList>
    </citation>
    <scope>NUCLEOTIDE SEQUENCE [LARGE SCALE GENOMIC DNA]</scope>
    <source>
        <strain evidence="3">PoM-212</strain>
    </source>
</reference>
<protein>
    <submittedName>
        <fullName evidence="2">Uncharacterized protein</fullName>
    </submittedName>
</protein>
<organism evidence="2 3">
    <name type="scientific">Maribacter algicola</name>
    <dbReference type="NCBI Taxonomy" id="2498892"/>
    <lineage>
        <taxon>Bacteria</taxon>
        <taxon>Pseudomonadati</taxon>
        <taxon>Bacteroidota</taxon>
        <taxon>Flavobacteriia</taxon>
        <taxon>Flavobacteriales</taxon>
        <taxon>Flavobacteriaceae</taxon>
        <taxon>Maribacter</taxon>
    </lineage>
</organism>
<feature type="transmembrane region" description="Helical" evidence="1">
    <location>
        <begin position="43"/>
        <end position="63"/>
    </location>
</feature>
<keyword evidence="1" id="KW-0472">Membrane</keyword>
<accession>A0A3R8R2H2</accession>
<dbReference type="OrthoDB" id="765463at2"/>
<reference evidence="3" key="1">
    <citation type="submission" date="2018-08" db="EMBL/GenBank/DDBJ databases">
        <authorList>
            <person name="Khan S.A."/>
            <person name="J S.E."/>
        </authorList>
    </citation>
    <scope>NUCLEOTIDE SEQUENCE [LARGE SCALE GENOMIC DNA]</scope>
    <source>
        <strain evidence="3">PoM-212</strain>
    </source>
</reference>
<dbReference type="AlphaFoldDB" id="A0A3R8R2H2"/>
<dbReference type="EMBL" id="QUSX01000002">
    <property type="protein sequence ID" value="RRQ48706.1"/>
    <property type="molecule type" value="Genomic_DNA"/>
</dbReference>
<dbReference type="RefSeq" id="WP_125223426.1">
    <property type="nucleotide sequence ID" value="NZ_QUSX01000002.1"/>
</dbReference>
<proteinExistence type="predicted"/>
<keyword evidence="1" id="KW-1133">Transmembrane helix</keyword>
<comment type="caution">
    <text evidence="2">The sequence shown here is derived from an EMBL/GenBank/DDBJ whole genome shotgun (WGS) entry which is preliminary data.</text>
</comment>
<dbReference type="Pfam" id="PF20136">
    <property type="entry name" value="DUF6526"/>
    <property type="match status" value="1"/>
</dbReference>
<dbReference type="Proteomes" id="UP000286990">
    <property type="component" value="Unassembled WGS sequence"/>
</dbReference>
<sequence length="142" mass="16409">MKEQNFKNHGKLVKGFHGLLFLAMLALLFGAISNLIHTSRDNLYVASLVVLIAVIFLIMAWYVRSFPLKAQDRAIKAEENLRYYVLTGKLFPRELTVSQIIALRFASDAEFLPLVEKALNENLTNKEIKKRIKNWRADNYRV</sequence>
<keyword evidence="3" id="KW-1185">Reference proteome</keyword>